<comment type="similarity">
    <text evidence="2 7">Belongs to the PhoU family.</text>
</comment>
<keyword evidence="6 7" id="KW-0592">Phosphate transport</keyword>
<dbReference type="FunFam" id="1.20.58.220:FF:000004">
    <property type="entry name" value="Phosphate-specific transport system accessory protein PhoU"/>
    <property type="match status" value="1"/>
</dbReference>
<dbReference type="InterPro" id="IPR038078">
    <property type="entry name" value="PhoU-like_sf"/>
</dbReference>
<evidence type="ECO:0000256" key="1">
    <source>
        <dbReference type="ARBA" id="ARBA00004496"/>
    </source>
</evidence>
<organism evidence="9 10">
    <name type="scientific">Kocuria palustris PEL</name>
    <dbReference type="NCBI Taxonomy" id="1236550"/>
    <lineage>
        <taxon>Bacteria</taxon>
        <taxon>Bacillati</taxon>
        <taxon>Actinomycetota</taxon>
        <taxon>Actinomycetes</taxon>
        <taxon>Micrococcales</taxon>
        <taxon>Micrococcaceae</taxon>
        <taxon>Kocuria</taxon>
    </lineage>
</organism>
<comment type="subunit">
    <text evidence="3 7">Homodimer.</text>
</comment>
<name>M2XUT8_9MICC</name>
<keyword evidence="5 7" id="KW-0963">Cytoplasm</keyword>
<evidence type="ECO:0000256" key="7">
    <source>
        <dbReference type="PIRNR" id="PIRNR003107"/>
    </source>
</evidence>
<proteinExistence type="inferred from homology"/>
<dbReference type="PANTHER" id="PTHR42930">
    <property type="entry name" value="PHOSPHATE-SPECIFIC TRANSPORT SYSTEM ACCESSORY PROTEIN PHOU"/>
    <property type="match status" value="1"/>
</dbReference>
<dbReference type="AlphaFoldDB" id="M2XUT8"/>
<evidence type="ECO:0000256" key="5">
    <source>
        <dbReference type="ARBA" id="ARBA00022490"/>
    </source>
</evidence>
<sequence>MRTVFQAELKQVGDELVAIARLVRQALSEARSAFLETELETAQGVISNDARIDLLQDELDERSIDILARQSPVASDLRTLVAALRMSTSLERMGDLARHLAQDARRRFPEAVIPERLADDYARLFELDLAILDGVIEMLETRDISFYERIAEQKAQVSAMHRGILDAMGRPDWDAPVHTTVDVTLSARYLERMSDHGIAVARKVSYLVTGQWAPPA</sequence>
<dbReference type="Proteomes" id="UP000009877">
    <property type="component" value="Unassembled WGS sequence"/>
</dbReference>
<dbReference type="GO" id="GO:0045936">
    <property type="term" value="P:negative regulation of phosphate metabolic process"/>
    <property type="evidence" value="ECO:0007669"/>
    <property type="project" value="InterPro"/>
</dbReference>
<dbReference type="GO" id="GO:0006817">
    <property type="term" value="P:phosphate ion transport"/>
    <property type="evidence" value="ECO:0007669"/>
    <property type="project" value="UniProtKB-KW"/>
</dbReference>
<evidence type="ECO:0000256" key="4">
    <source>
        <dbReference type="ARBA" id="ARBA00022448"/>
    </source>
</evidence>
<dbReference type="InterPro" id="IPR028366">
    <property type="entry name" value="PhoU"/>
</dbReference>
<feature type="domain" description="PhoU" evidence="8">
    <location>
        <begin position="123"/>
        <end position="203"/>
    </location>
</feature>
<dbReference type="STRING" id="71999.KPaMU14_02085"/>
<dbReference type="GO" id="GO:0030643">
    <property type="term" value="P:intracellular phosphate ion homeostasis"/>
    <property type="evidence" value="ECO:0007669"/>
    <property type="project" value="InterPro"/>
</dbReference>
<dbReference type="SUPFAM" id="SSF109755">
    <property type="entry name" value="PhoU-like"/>
    <property type="match status" value="1"/>
</dbReference>
<protein>
    <recommendedName>
        <fullName evidence="7">Phosphate-specific transport system accessory protein PhoU</fullName>
    </recommendedName>
</protein>
<accession>M2XUT8</accession>
<reference evidence="9 10" key="1">
    <citation type="journal article" date="2014" name="Genome Announc.">
        <title>Draft Genome Sequence of Kocuria palustris PEL.</title>
        <authorList>
            <person name="Sharma G."/>
            <person name="Khatri I."/>
            <person name="Subramanian S."/>
        </authorList>
    </citation>
    <scope>NUCLEOTIDE SEQUENCE [LARGE SCALE GENOMIC DNA]</scope>
    <source>
        <strain evidence="9 10">PEL</strain>
    </source>
</reference>
<evidence type="ECO:0000313" key="10">
    <source>
        <dbReference type="Proteomes" id="UP000009877"/>
    </source>
</evidence>
<dbReference type="NCBIfam" id="TIGR02135">
    <property type="entry name" value="phoU_full"/>
    <property type="match status" value="1"/>
</dbReference>
<evidence type="ECO:0000259" key="8">
    <source>
        <dbReference type="Pfam" id="PF01895"/>
    </source>
</evidence>
<keyword evidence="10" id="KW-1185">Reference proteome</keyword>
<gene>
    <name evidence="9" type="ORF">C884_00252</name>
</gene>
<dbReference type="EMBL" id="ANHZ02000011">
    <property type="protein sequence ID" value="EME36578.1"/>
    <property type="molecule type" value="Genomic_DNA"/>
</dbReference>
<dbReference type="Gene3D" id="1.20.58.220">
    <property type="entry name" value="Phosphate transport system protein phou homolog 2, domain 2"/>
    <property type="match status" value="1"/>
</dbReference>
<comment type="subcellular location">
    <subcellularLocation>
        <location evidence="1 7">Cytoplasm</location>
    </subcellularLocation>
</comment>
<evidence type="ECO:0000313" key="9">
    <source>
        <dbReference type="EMBL" id="EME36578.1"/>
    </source>
</evidence>
<evidence type="ECO:0000256" key="2">
    <source>
        <dbReference type="ARBA" id="ARBA00008107"/>
    </source>
</evidence>
<comment type="caution">
    <text evidence="9">The sequence shown here is derived from an EMBL/GenBank/DDBJ whole genome shotgun (WGS) entry which is preliminary data.</text>
</comment>
<dbReference type="Pfam" id="PF01895">
    <property type="entry name" value="PhoU"/>
    <property type="match status" value="2"/>
</dbReference>
<dbReference type="PANTHER" id="PTHR42930:SF3">
    <property type="entry name" value="PHOSPHATE-SPECIFIC TRANSPORT SYSTEM ACCESSORY PROTEIN PHOU"/>
    <property type="match status" value="1"/>
</dbReference>
<evidence type="ECO:0000256" key="6">
    <source>
        <dbReference type="ARBA" id="ARBA00022592"/>
    </source>
</evidence>
<evidence type="ECO:0000256" key="3">
    <source>
        <dbReference type="ARBA" id="ARBA00011738"/>
    </source>
</evidence>
<dbReference type="InterPro" id="IPR026022">
    <property type="entry name" value="PhoU_dom"/>
</dbReference>
<feature type="domain" description="PhoU" evidence="8">
    <location>
        <begin position="19"/>
        <end position="103"/>
    </location>
</feature>
<dbReference type="PIRSF" id="PIRSF003107">
    <property type="entry name" value="PhoU"/>
    <property type="match status" value="1"/>
</dbReference>
<keyword evidence="4 7" id="KW-0813">Transport</keyword>
<dbReference type="RefSeq" id="WP_006214666.1">
    <property type="nucleotide sequence ID" value="NZ_ANHZ02000011.1"/>
</dbReference>
<dbReference type="GO" id="GO:0005737">
    <property type="term" value="C:cytoplasm"/>
    <property type="evidence" value="ECO:0007669"/>
    <property type="project" value="UniProtKB-SubCell"/>
</dbReference>
<comment type="function">
    <text evidence="7">Plays a role in the regulation of phosphate uptake.</text>
</comment>